<gene>
    <name evidence="1" type="ORF">U1T56_07830</name>
</gene>
<evidence type="ECO:0000313" key="1">
    <source>
        <dbReference type="EMBL" id="MEK0083056.1"/>
    </source>
</evidence>
<reference evidence="1 2" key="1">
    <citation type="submission" date="2024-01" db="EMBL/GenBank/DDBJ databases">
        <title>Multi-omics insights into the function and evolution of sodium benzoate biodegradation pathways in Benzoatithermus flavus gen. nov., sp. nov. from hot spring.</title>
        <authorList>
            <person name="Hu C.-J."/>
            <person name="Li W.-J."/>
        </authorList>
    </citation>
    <scope>NUCLEOTIDE SEQUENCE [LARGE SCALE GENOMIC DNA]</scope>
    <source>
        <strain evidence="1 2">SYSU G07066</strain>
    </source>
</reference>
<keyword evidence="2" id="KW-1185">Reference proteome</keyword>
<evidence type="ECO:0008006" key="3">
    <source>
        <dbReference type="Google" id="ProtNLM"/>
    </source>
</evidence>
<comment type="caution">
    <text evidence="1">The sequence shown here is derived from an EMBL/GenBank/DDBJ whole genome shotgun (WGS) entry which is preliminary data.</text>
</comment>
<dbReference type="Gene3D" id="1.10.260.40">
    <property type="entry name" value="lambda repressor-like DNA-binding domains"/>
    <property type="match status" value="1"/>
</dbReference>
<organism evidence="1 2">
    <name type="scientific">Benzoatithermus flavus</name>
    <dbReference type="NCBI Taxonomy" id="3108223"/>
    <lineage>
        <taxon>Bacteria</taxon>
        <taxon>Pseudomonadati</taxon>
        <taxon>Pseudomonadota</taxon>
        <taxon>Alphaproteobacteria</taxon>
        <taxon>Geminicoccales</taxon>
        <taxon>Geminicoccaceae</taxon>
        <taxon>Benzoatithermus</taxon>
    </lineage>
</organism>
<name>A0ABU8XQC1_9PROT</name>
<dbReference type="InterPro" id="IPR010982">
    <property type="entry name" value="Lambda_DNA-bd_dom_sf"/>
</dbReference>
<sequence length="109" mass="11858">MMGEIKGAIGSSFDDFLKEEGIHEEATAQAIKRVLAWQIEQAMAERGIGKSEMARRMRTSRSQLDRLLDPGNDKVLLQTVQKAAAAIGKRLTFALEDAELPGSQAGRSG</sequence>
<dbReference type="Proteomes" id="UP001375743">
    <property type="component" value="Unassembled WGS sequence"/>
</dbReference>
<proteinExistence type="predicted"/>
<accession>A0ABU8XQC1</accession>
<dbReference type="SUPFAM" id="SSF47413">
    <property type="entry name" value="lambda repressor-like DNA-binding domains"/>
    <property type="match status" value="1"/>
</dbReference>
<dbReference type="EMBL" id="JBBLZC010000006">
    <property type="protein sequence ID" value="MEK0083056.1"/>
    <property type="molecule type" value="Genomic_DNA"/>
</dbReference>
<evidence type="ECO:0000313" key="2">
    <source>
        <dbReference type="Proteomes" id="UP001375743"/>
    </source>
</evidence>
<protein>
    <recommendedName>
        <fullName evidence="3">Helix-turn-helix domain-containing protein</fullName>
    </recommendedName>
</protein>